<name>A0A164GMU5_9CRUS</name>
<dbReference type="OrthoDB" id="6431089at2759"/>
<dbReference type="Proteomes" id="UP000076858">
    <property type="component" value="Unassembled WGS sequence"/>
</dbReference>
<gene>
    <name evidence="2" type="ORF">APZ42_005111</name>
</gene>
<dbReference type="AlphaFoldDB" id="A0A164GMU5"/>
<feature type="region of interest" description="Disordered" evidence="1">
    <location>
        <begin position="323"/>
        <end position="382"/>
    </location>
</feature>
<evidence type="ECO:0000313" key="3">
    <source>
        <dbReference type="Proteomes" id="UP000076858"/>
    </source>
</evidence>
<proteinExistence type="predicted"/>
<keyword evidence="3" id="KW-1185">Reference proteome</keyword>
<dbReference type="EMBL" id="LRGB01014607">
    <property type="protein sequence ID" value="KZR99141.1"/>
    <property type="molecule type" value="Genomic_DNA"/>
</dbReference>
<protein>
    <submittedName>
        <fullName evidence="2">Uncharacterized protein</fullName>
    </submittedName>
</protein>
<sequence length="382" mass="41937">MKRDDGISFKQMKTVEITQIIQELESELGLFDKGGVTLATGGDLFIRQTTKEQQMKLLKVNHVLNGTVMVTCTQSRSANNSRVTIHQVPTGDTDDEIYLTLKQQGYKVNSVYRFKIDRGSGKIPTTTVAIEFEGCAPKEILLNGISFSPRPYIPGLPRLRCNNCGGKHEDMPNCTVPARCINCEGNHPASSSSCPKFLRMKIAIRTQPSQISEKGTTHHSHQSSNLTYSQALRENASTSAIDPETEIINGKIEAIQTELKQIRAELCKVKALEGKVASMDLTVRNVESSLNTLETGQLASNLKLDKICLLLTKLLPNLDEEEMDIEQPVENPSKGTSNVGSGLKTPSTMTRLAPAKNQNNEGLDPASKKPKSSLDPKTTTRK</sequence>
<comment type="caution">
    <text evidence="2">The sequence shown here is derived from an EMBL/GenBank/DDBJ whole genome shotgun (WGS) entry which is preliminary data.</text>
</comment>
<evidence type="ECO:0000256" key="1">
    <source>
        <dbReference type="SAM" id="MobiDB-lite"/>
    </source>
</evidence>
<organism evidence="2 3">
    <name type="scientific">Daphnia magna</name>
    <dbReference type="NCBI Taxonomy" id="35525"/>
    <lineage>
        <taxon>Eukaryota</taxon>
        <taxon>Metazoa</taxon>
        <taxon>Ecdysozoa</taxon>
        <taxon>Arthropoda</taxon>
        <taxon>Crustacea</taxon>
        <taxon>Branchiopoda</taxon>
        <taxon>Diplostraca</taxon>
        <taxon>Cladocera</taxon>
        <taxon>Anomopoda</taxon>
        <taxon>Daphniidae</taxon>
        <taxon>Daphnia</taxon>
    </lineage>
</organism>
<reference evidence="2 3" key="1">
    <citation type="submission" date="2016-03" db="EMBL/GenBank/DDBJ databases">
        <title>EvidentialGene: Evidence-directed Construction of Genes on Genomes.</title>
        <authorList>
            <person name="Gilbert D.G."/>
            <person name="Choi J.-H."/>
            <person name="Mockaitis K."/>
            <person name="Colbourne J."/>
            <person name="Pfrender M."/>
        </authorList>
    </citation>
    <scope>NUCLEOTIDE SEQUENCE [LARGE SCALE GENOMIC DNA]</scope>
    <source>
        <strain evidence="2 3">Xinb3</strain>
        <tissue evidence="2">Complete organism</tissue>
    </source>
</reference>
<feature type="compositionally biased region" description="Polar residues" evidence="1">
    <location>
        <begin position="333"/>
        <end position="361"/>
    </location>
</feature>
<accession>A0A164GMU5</accession>
<evidence type="ECO:0000313" key="2">
    <source>
        <dbReference type="EMBL" id="KZR99141.1"/>
    </source>
</evidence>